<comment type="similarity">
    <text evidence="3">Belongs to the EIF-2B alpha/beta/delta subunits family. MtnA subfamily.</text>
</comment>
<dbReference type="Pfam" id="PF01008">
    <property type="entry name" value="IF-2B"/>
    <property type="match status" value="1"/>
</dbReference>
<keyword evidence="5" id="KW-1185">Reference proteome</keyword>
<protein>
    <recommendedName>
        <fullName evidence="3">Methylthioribose-1-phosphate isomerase</fullName>
        <shortName evidence="3">M1Pi</shortName>
        <shortName evidence="3">MTR-1-P isomerase</shortName>
        <ecNumber evidence="3">5.3.1.23</ecNumber>
    </recommendedName>
    <alternativeName>
        <fullName evidence="3">S-methyl-5-thioribose-1-phosphate isomerase</fullName>
    </alternativeName>
</protein>
<dbReference type="AlphaFoldDB" id="A0A9W6FTU5"/>
<dbReference type="InterPro" id="IPR042529">
    <property type="entry name" value="IF_2B-like_C"/>
</dbReference>
<dbReference type="FunFam" id="3.40.50.10470:FF:000006">
    <property type="entry name" value="Methylthioribose-1-phosphate isomerase"/>
    <property type="match status" value="1"/>
</dbReference>
<dbReference type="PANTHER" id="PTHR43475">
    <property type="entry name" value="METHYLTHIORIBOSE-1-PHOSPHATE ISOMERASE"/>
    <property type="match status" value="1"/>
</dbReference>
<dbReference type="HAMAP" id="MF_01678">
    <property type="entry name" value="Salvage_MtnA"/>
    <property type="match status" value="1"/>
</dbReference>
<comment type="function">
    <text evidence="3">Catalyzes the interconversion of methylthioribose-1-phosphate (MTR-1-P) into methylthioribulose-1-phosphate (MTRu-1-P).</text>
</comment>
<name>A0A9W6FTU5_9BACT</name>
<reference evidence="4" key="1">
    <citation type="submission" date="2022-12" db="EMBL/GenBank/DDBJ databases">
        <title>Reference genome sequencing for broad-spectrum identification of bacterial and archaeal isolates by mass spectrometry.</title>
        <authorList>
            <person name="Sekiguchi Y."/>
            <person name="Tourlousse D.M."/>
        </authorList>
    </citation>
    <scope>NUCLEOTIDE SEQUENCE</scope>
    <source>
        <strain evidence="4">ASRB1</strain>
    </source>
</reference>
<keyword evidence="2 3" id="KW-0413">Isomerase</keyword>
<keyword evidence="1 3" id="KW-0028">Amino-acid biosynthesis</keyword>
<gene>
    <name evidence="3 4" type="primary">mtnA</name>
    <name evidence="4" type="ORF">DAMNIGENAA_16090</name>
</gene>
<dbReference type="InterPro" id="IPR000649">
    <property type="entry name" value="IF-2B-related"/>
</dbReference>
<dbReference type="Proteomes" id="UP001144372">
    <property type="component" value="Unassembled WGS sequence"/>
</dbReference>
<keyword evidence="3" id="KW-0486">Methionine biosynthesis</keyword>
<dbReference type="PANTHER" id="PTHR43475:SF1">
    <property type="entry name" value="METHYLTHIORIBOSE-1-PHOSPHATE ISOMERASE"/>
    <property type="match status" value="1"/>
</dbReference>
<dbReference type="NCBIfam" id="NF004326">
    <property type="entry name" value="PRK05720.1"/>
    <property type="match status" value="1"/>
</dbReference>
<evidence type="ECO:0000256" key="3">
    <source>
        <dbReference type="HAMAP-Rule" id="MF_01678"/>
    </source>
</evidence>
<feature type="active site" description="Proton donor" evidence="3">
    <location>
        <position position="240"/>
    </location>
</feature>
<dbReference type="EMBL" id="BSDR01000001">
    <property type="protein sequence ID" value="GLI34176.1"/>
    <property type="molecule type" value="Genomic_DNA"/>
</dbReference>
<feature type="site" description="Transition state stabilizer" evidence="3">
    <location>
        <position position="160"/>
    </location>
</feature>
<sequence>MFEKCLPPIYWDGDAVAILDQRVLPHQEKILLCTKPQQVVTAIKNMSIRGAPAVGVAGAMALALGAYHIQAADTRTFKRKFVRLCEQVKNARPTGNNLSWAVEKVYSVIQGNPDAEVPELQELIRRKADEILAQDVQDNLAIGKWGKEIIPRGAKILTYCNAGALATADYGTAVGVIRAAYAEDPTIEVYACETRPFLQGARLTAYELQCARIPVTLITDNSVGSLMQANGVDVVVVGADRIAANGDTANKIGTYTVAVLAHTHNVPFYVAAPRSTIDPTIPDGSAIPIEQRDPREVTHFFGRPIAPKEVKALNPAFDVTPNKYIHGIITEVGILRKPFKQSIRKALQES</sequence>
<dbReference type="Gene3D" id="3.40.50.10470">
    <property type="entry name" value="Translation initiation factor eif-2b, domain 2"/>
    <property type="match status" value="1"/>
</dbReference>
<comment type="catalytic activity">
    <reaction evidence="3">
        <text>5-(methylsulfanyl)-alpha-D-ribose 1-phosphate = 5-(methylsulfanyl)-D-ribulose 1-phosphate</text>
        <dbReference type="Rhea" id="RHEA:19989"/>
        <dbReference type="ChEBI" id="CHEBI:58533"/>
        <dbReference type="ChEBI" id="CHEBI:58548"/>
        <dbReference type="EC" id="5.3.1.23"/>
    </reaction>
</comment>
<feature type="binding site" evidence="3">
    <location>
        <position position="199"/>
    </location>
    <ligand>
        <name>substrate</name>
    </ligand>
</feature>
<dbReference type="NCBIfam" id="TIGR00512">
    <property type="entry name" value="salvage_mtnA"/>
    <property type="match status" value="1"/>
</dbReference>
<dbReference type="InterPro" id="IPR037171">
    <property type="entry name" value="NagB/RpiA_transferase-like"/>
</dbReference>
<dbReference type="Gene3D" id="1.20.120.420">
    <property type="entry name" value="translation initiation factor eif-2b, domain 1"/>
    <property type="match status" value="1"/>
</dbReference>
<dbReference type="InterPro" id="IPR005251">
    <property type="entry name" value="IF-M1Pi"/>
</dbReference>
<dbReference type="GO" id="GO:0019509">
    <property type="term" value="P:L-methionine salvage from methylthioadenosine"/>
    <property type="evidence" value="ECO:0007669"/>
    <property type="project" value="UniProtKB-UniRule"/>
</dbReference>
<proteinExistence type="inferred from homology"/>
<dbReference type="SUPFAM" id="SSF100950">
    <property type="entry name" value="NagB/RpiA/CoA transferase-like"/>
    <property type="match status" value="1"/>
</dbReference>
<dbReference type="InterPro" id="IPR027363">
    <property type="entry name" value="M1Pi_N"/>
</dbReference>
<dbReference type="InterPro" id="IPR011559">
    <property type="entry name" value="Initiation_fac_2B_a/b/d"/>
</dbReference>
<dbReference type="NCBIfam" id="TIGR00524">
    <property type="entry name" value="eIF-2B_rel"/>
    <property type="match status" value="1"/>
</dbReference>
<evidence type="ECO:0000313" key="4">
    <source>
        <dbReference type="EMBL" id="GLI34176.1"/>
    </source>
</evidence>
<dbReference type="FunFam" id="1.20.120.420:FF:000003">
    <property type="entry name" value="Methylthioribose-1-phosphate isomerase"/>
    <property type="match status" value="1"/>
</dbReference>
<dbReference type="EC" id="5.3.1.23" evidence="3"/>
<feature type="binding site" evidence="3">
    <location>
        <position position="92"/>
    </location>
    <ligand>
        <name>substrate</name>
    </ligand>
</feature>
<feature type="binding site" evidence="3">
    <location>
        <begin position="250"/>
        <end position="251"/>
    </location>
    <ligand>
        <name>substrate</name>
    </ligand>
</feature>
<organism evidence="4 5">
    <name type="scientific">Desulforhabdus amnigena</name>
    <dbReference type="NCBI Taxonomy" id="40218"/>
    <lineage>
        <taxon>Bacteria</taxon>
        <taxon>Pseudomonadati</taxon>
        <taxon>Thermodesulfobacteriota</taxon>
        <taxon>Syntrophobacteria</taxon>
        <taxon>Syntrophobacterales</taxon>
        <taxon>Syntrophobacteraceae</taxon>
        <taxon>Desulforhabdus</taxon>
    </lineage>
</organism>
<evidence type="ECO:0000313" key="5">
    <source>
        <dbReference type="Proteomes" id="UP001144372"/>
    </source>
</evidence>
<evidence type="ECO:0000256" key="2">
    <source>
        <dbReference type="ARBA" id="ARBA00023235"/>
    </source>
</evidence>
<comment type="pathway">
    <text evidence="3">Amino-acid biosynthesis; L-methionine biosynthesis via salvage pathway; L-methionine from S-methyl-5-thio-alpha-D-ribose 1-phosphate: step 1/6.</text>
</comment>
<dbReference type="RefSeq" id="WP_281793438.1">
    <property type="nucleotide sequence ID" value="NZ_BSDR01000001.1"/>
</dbReference>
<dbReference type="GO" id="GO:0046523">
    <property type="term" value="F:S-methyl-5-thioribose-1-phosphate isomerase activity"/>
    <property type="evidence" value="ECO:0007669"/>
    <property type="project" value="UniProtKB-UniRule"/>
</dbReference>
<comment type="caution">
    <text evidence="4">The sequence shown here is derived from an EMBL/GenBank/DDBJ whole genome shotgun (WGS) entry which is preliminary data.</text>
</comment>
<feature type="binding site" evidence="3">
    <location>
        <begin position="49"/>
        <end position="51"/>
    </location>
    <ligand>
        <name>substrate</name>
    </ligand>
</feature>
<evidence type="ECO:0000256" key="1">
    <source>
        <dbReference type="ARBA" id="ARBA00022605"/>
    </source>
</evidence>
<accession>A0A9W6FTU5</accession>